<dbReference type="InterPro" id="IPR027413">
    <property type="entry name" value="GROEL-like_equatorial_sf"/>
</dbReference>
<dbReference type="KEGG" id="lbc:LACBIDRAFT_294111"/>
<evidence type="ECO:0000256" key="3">
    <source>
        <dbReference type="ARBA" id="ARBA00022840"/>
    </source>
</evidence>
<name>B0D847_LACBS</name>
<evidence type="ECO:0000256" key="1">
    <source>
        <dbReference type="ARBA" id="ARBA00006607"/>
    </source>
</evidence>
<dbReference type="EMBL" id="DS547100">
    <property type="protein sequence ID" value="EDR09248.1"/>
    <property type="molecule type" value="Genomic_DNA"/>
</dbReference>
<evidence type="ECO:0000256" key="2">
    <source>
        <dbReference type="ARBA" id="ARBA00022741"/>
    </source>
</evidence>
<sequence length="95" mass="10093">MRWSPLASIITLLAVTSIFEGVAAAPVAVVIETRGNSEEAAKLKLQTGLKLAAKVTLGPKGRNVVLEKKFGSPTITKDGVSIAKEIEIKNHLKKT</sequence>
<keyword evidence="3" id="KW-0067">ATP-binding</keyword>
<dbReference type="STRING" id="486041.B0D847"/>
<dbReference type="AlphaFoldDB" id="B0D847"/>
<reference evidence="6 7" key="1">
    <citation type="journal article" date="2008" name="Nature">
        <title>The genome of Laccaria bicolor provides insights into mycorrhizal symbiosis.</title>
        <authorList>
            <person name="Martin F."/>
            <person name="Aerts A."/>
            <person name="Ahren D."/>
            <person name="Brun A."/>
            <person name="Danchin E.G.J."/>
            <person name="Duchaussoy F."/>
            <person name="Gibon J."/>
            <person name="Kohler A."/>
            <person name="Lindquist E."/>
            <person name="Pereda V."/>
            <person name="Salamov A."/>
            <person name="Shapiro H.J."/>
            <person name="Wuyts J."/>
            <person name="Blaudez D."/>
            <person name="Buee M."/>
            <person name="Brokstein P."/>
            <person name="Canbaeck B."/>
            <person name="Cohen D."/>
            <person name="Courty P.E."/>
            <person name="Coutinho P.M."/>
            <person name="Delaruelle C."/>
            <person name="Detter J.C."/>
            <person name="Deveau A."/>
            <person name="DiFazio S."/>
            <person name="Duplessis S."/>
            <person name="Fraissinet-Tachet L."/>
            <person name="Lucic E."/>
            <person name="Frey-Klett P."/>
            <person name="Fourrey C."/>
            <person name="Feussner I."/>
            <person name="Gay G."/>
            <person name="Grimwood J."/>
            <person name="Hoegger P.J."/>
            <person name="Jain P."/>
            <person name="Kilaru S."/>
            <person name="Labbe J."/>
            <person name="Lin Y.C."/>
            <person name="Legue V."/>
            <person name="Le Tacon F."/>
            <person name="Marmeisse R."/>
            <person name="Melayah D."/>
            <person name="Montanini B."/>
            <person name="Muratet M."/>
            <person name="Nehls U."/>
            <person name="Niculita-Hirzel H."/>
            <person name="Oudot-Le Secq M.P."/>
            <person name="Peter M."/>
            <person name="Quesneville H."/>
            <person name="Rajashekar B."/>
            <person name="Reich M."/>
            <person name="Rouhier N."/>
            <person name="Schmutz J."/>
            <person name="Yin T."/>
            <person name="Chalot M."/>
            <person name="Henrissat B."/>
            <person name="Kuees U."/>
            <person name="Lucas S."/>
            <person name="Van de Peer Y."/>
            <person name="Podila G.K."/>
            <person name="Polle A."/>
            <person name="Pukkila P.J."/>
            <person name="Richardson P.M."/>
            <person name="Rouze P."/>
            <person name="Sanders I.R."/>
            <person name="Stajich J.E."/>
            <person name="Tunlid A."/>
            <person name="Tuskan G."/>
            <person name="Grigoriev I.V."/>
        </authorList>
    </citation>
    <scope>NUCLEOTIDE SEQUENCE [LARGE SCALE GENOMIC DNA]</scope>
    <source>
        <strain evidence="7">S238N-H82 / ATCC MYA-4686</strain>
    </source>
</reference>
<dbReference type="SUPFAM" id="SSF48592">
    <property type="entry name" value="GroEL equatorial domain-like"/>
    <property type="match status" value="1"/>
</dbReference>
<proteinExistence type="inferred from homology"/>
<keyword evidence="7" id="KW-1185">Reference proteome</keyword>
<dbReference type="GeneID" id="6076025"/>
<organism evidence="7">
    <name type="scientific">Laccaria bicolor (strain S238N-H82 / ATCC MYA-4686)</name>
    <name type="common">Bicoloured deceiver</name>
    <name type="synonym">Laccaria laccata var. bicolor</name>
    <dbReference type="NCBI Taxonomy" id="486041"/>
    <lineage>
        <taxon>Eukaryota</taxon>
        <taxon>Fungi</taxon>
        <taxon>Dikarya</taxon>
        <taxon>Basidiomycota</taxon>
        <taxon>Agaricomycotina</taxon>
        <taxon>Agaricomycetes</taxon>
        <taxon>Agaricomycetidae</taxon>
        <taxon>Agaricales</taxon>
        <taxon>Agaricineae</taxon>
        <taxon>Hydnangiaceae</taxon>
        <taxon>Laccaria</taxon>
    </lineage>
</organism>
<protein>
    <submittedName>
        <fullName evidence="6">Predicted protein</fullName>
    </submittedName>
</protein>
<dbReference type="GO" id="GO:0042026">
    <property type="term" value="P:protein refolding"/>
    <property type="evidence" value="ECO:0007669"/>
    <property type="project" value="InterPro"/>
</dbReference>
<dbReference type="InterPro" id="IPR002423">
    <property type="entry name" value="Cpn60/GroEL/TCP-1"/>
</dbReference>
<dbReference type="Pfam" id="PF00118">
    <property type="entry name" value="Cpn60_TCP1"/>
    <property type="match status" value="1"/>
</dbReference>
<dbReference type="GO" id="GO:0140662">
    <property type="term" value="F:ATP-dependent protein folding chaperone"/>
    <property type="evidence" value="ECO:0007669"/>
    <property type="project" value="InterPro"/>
</dbReference>
<evidence type="ECO:0000313" key="6">
    <source>
        <dbReference type="EMBL" id="EDR09248.1"/>
    </source>
</evidence>
<dbReference type="Gene3D" id="1.10.560.10">
    <property type="entry name" value="GroEL-like equatorial domain"/>
    <property type="match status" value="1"/>
</dbReference>
<accession>B0D847</accession>
<gene>
    <name evidence="6" type="ORF">LACBIDRAFT_294111</name>
</gene>
<dbReference type="PRINTS" id="PR00304">
    <property type="entry name" value="TCOMPLEXTCP1"/>
</dbReference>
<evidence type="ECO:0000256" key="4">
    <source>
        <dbReference type="ARBA" id="ARBA00023186"/>
    </source>
</evidence>
<comment type="similarity">
    <text evidence="1">Belongs to the chaperonin (HSP60) family.</text>
</comment>
<feature type="chain" id="PRO_5002747124" evidence="5">
    <location>
        <begin position="25"/>
        <end position="95"/>
    </location>
</feature>
<feature type="signal peptide" evidence="5">
    <location>
        <begin position="1"/>
        <end position="24"/>
    </location>
</feature>
<dbReference type="PANTHER" id="PTHR45633">
    <property type="entry name" value="60 KDA HEAT SHOCK PROTEIN, MITOCHONDRIAL"/>
    <property type="match status" value="1"/>
</dbReference>
<dbReference type="GO" id="GO:0005524">
    <property type="term" value="F:ATP binding"/>
    <property type="evidence" value="ECO:0007669"/>
    <property type="project" value="UniProtKB-KW"/>
</dbReference>
<evidence type="ECO:0000313" key="7">
    <source>
        <dbReference type="Proteomes" id="UP000001194"/>
    </source>
</evidence>
<dbReference type="HOGENOM" id="CLU_2373145_0_0_1"/>
<keyword evidence="5" id="KW-0732">Signal</keyword>
<dbReference type="InterPro" id="IPR017998">
    <property type="entry name" value="Chaperone_TCP-1"/>
</dbReference>
<dbReference type="InterPro" id="IPR001844">
    <property type="entry name" value="Cpn60/GroEL"/>
</dbReference>
<dbReference type="Proteomes" id="UP000001194">
    <property type="component" value="Unassembled WGS sequence"/>
</dbReference>
<keyword evidence="4" id="KW-0143">Chaperone</keyword>
<dbReference type="RefSeq" id="XP_001880561.1">
    <property type="nucleotide sequence ID" value="XM_001880526.1"/>
</dbReference>
<keyword evidence="2" id="KW-0547">Nucleotide-binding</keyword>
<evidence type="ECO:0000256" key="5">
    <source>
        <dbReference type="SAM" id="SignalP"/>
    </source>
</evidence>
<dbReference type="InParanoid" id="B0D847"/>
<dbReference type="OrthoDB" id="1733909at2759"/>